<keyword evidence="2" id="KW-1133">Transmembrane helix</keyword>
<keyword evidence="2" id="KW-0812">Transmembrane</keyword>
<keyword evidence="2" id="KW-0472">Membrane</keyword>
<feature type="transmembrane region" description="Helical" evidence="2">
    <location>
        <begin position="47"/>
        <end position="67"/>
    </location>
</feature>
<evidence type="ECO:0000256" key="1">
    <source>
        <dbReference type="SAM" id="MobiDB-lite"/>
    </source>
</evidence>
<dbReference type="EMBL" id="BAABIL010000195">
    <property type="protein sequence ID" value="GAA4974775.1"/>
    <property type="molecule type" value="Genomic_DNA"/>
</dbReference>
<keyword evidence="4" id="KW-1185">Reference proteome</keyword>
<gene>
    <name evidence="3" type="ORF">GCM10023225_14910</name>
</gene>
<reference evidence="4" key="1">
    <citation type="journal article" date="2019" name="Int. J. Syst. Evol. Microbiol.">
        <title>The Global Catalogue of Microorganisms (GCM) 10K type strain sequencing project: providing services to taxonomists for standard genome sequencing and annotation.</title>
        <authorList>
            <consortium name="The Broad Institute Genomics Platform"/>
            <consortium name="The Broad Institute Genome Sequencing Center for Infectious Disease"/>
            <person name="Wu L."/>
            <person name="Ma J."/>
        </authorList>
    </citation>
    <scope>NUCLEOTIDE SEQUENCE [LARGE SCALE GENOMIC DNA]</scope>
    <source>
        <strain evidence="4">JCM 18126</strain>
    </source>
</reference>
<comment type="caution">
    <text evidence="3">The sequence shown here is derived from an EMBL/GenBank/DDBJ whole genome shotgun (WGS) entry which is preliminary data.</text>
</comment>
<dbReference type="RefSeq" id="WP_345711807.1">
    <property type="nucleotide sequence ID" value="NZ_BAABIL010000195.1"/>
</dbReference>
<protein>
    <submittedName>
        <fullName evidence="3">Uncharacterized protein</fullName>
    </submittedName>
</protein>
<feature type="compositionally biased region" description="Acidic residues" evidence="1">
    <location>
        <begin position="11"/>
        <end position="20"/>
    </location>
</feature>
<organism evidence="3 4">
    <name type="scientific">Kineococcus glutinatus</name>
    <dbReference type="NCBI Taxonomy" id="1070872"/>
    <lineage>
        <taxon>Bacteria</taxon>
        <taxon>Bacillati</taxon>
        <taxon>Actinomycetota</taxon>
        <taxon>Actinomycetes</taxon>
        <taxon>Kineosporiales</taxon>
        <taxon>Kineosporiaceae</taxon>
        <taxon>Kineococcus</taxon>
    </lineage>
</organism>
<feature type="compositionally biased region" description="Basic residues" evidence="1">
    <location>
        <begin position="27"/>
        <end position="37"/>
    </location>
</feature>
<dbReference type="Proteomes" id="UP001501195">
    <property type="component" value="Unassembled WGS sequence"/>
</dbReference>
<evidence type="ECO:0000313" key="3">
    <source>
        <dbReference type="EMBL" id="GAA4974775.1"/>
    </source>
</evidence>
<evidence type="ECO:0000313" key="4">
    <source>
        <dbReference type="Proteomes" id="UP001501195"/>
    </source>
</evidence>
<accession>A0ABP9HNV4</accession>
<evidence type="ECO:0000256" key="2">
    <source>
        <dbReference type="SAM" id="Phobius"/>
    </source>
</evidence>
<feature type="region of interest" description="Disordered" evidence="1">
    <location>
        <begin position="1"/>
        <end position="48"/>
    </location>
</feature>
<name>A0ABP9HNV4_9ACTN</name>
<proteinExistence type="predicted"/>
<sequence>MHAVHHGDPVVEAELDDDSDLTPPPPRPRRPPARPRAPRPAPPPETVPTTGLFVACAVVLGLLALAWNIPGIDVVVTDVAEALGAA</sequence>